<protein>
    <submittedName>
        <fullName evidence="2">Uncharacterized protein</fullName>
    </submittedName>
</protein>
<dbReference type="EMBL" id="JAIWYP010000001">
    <property type="protein sequence ID" value="KAH3885070.1"/>
    <property type="molecule type" value="Genomic_DNA"/>
</dbReference>
<reference evidence="2" key="2">
    <citation type="submission" date="2020-11" db="EMBL/GenBank/DDBJ databases">
        <authorList>
            <person name="McCartney M.A."/>
            <person name="Auch B."/>
            <person name="Kono T."/>
            <person name="Mallez S."/>
            <person name="Becker A."/>
            <person name="Gohl D.M."/>
            <person name="Silverstein K.A.T."/>
            <person name="Koren S."/>
            <person name="Bechman K.B."/>
            <person name="Herman A."/>
            <person name="Abrahante J.E."/>
            <person name="Garbe J."/>
        </authorList>
    </citation>
    <scope>NUCLEOTIDE SEQUENCE</scope>
    <source>
        <strain evidence="2">Duluth1</strain>
        <tissue evidence="2">Whole animal</tissue>
    </source>
</reference>
<feature type="chain" id="PRO_5038506140" evidence="1">
    <location>
        <begin position="22"/>
        <end position="266"/>
    </location>
</feature>
<evidence type="ECO:0000313" key="2">
    <source>
        <dbReference type="EMBL" id="KAH3885070.1"/>
    </source>
</evidence>
<reference evidence="2" key="1">
    <citation type="journal article" date="2019" name="bioRxiv">
        <title>The Genome of the Zebra Mussel, Dreissena polymorpha: A Resource for Invasive Species Research.</title>
        <authorList>
            <person name="McCartney M.A."/>
            <person name="Auch B."/>
            <person name="Kono T."/>
            <person name="Mallez S."/>
            <person name="Zhang Y."/>
            <person name="Obille A."/>
            <person name="Becker A."/>
            <person name="Abrahante J.E."/>
            <person name="Garbe J."/>
            <person name="Badalamenti J.P."/>
            <person name="Herman A."/>
            <person name="Mangelson H."/>
            <person name="Liachko I."/>
            <person name="Sullivan S."/>
            <person name="Sone E.D."/>
            <person name="Koren S."/>
            <person name="Silverstein K.A.T."/>
            <person name="Beckman K.B."/>
            <person name="Gohl D.M."/>
        </authorList>
    </citation>
    <scope>NUCLEOTIDE SEQUENCE</scope>
    <source>
        <strain evidence="2">Duluth1</strain>
        <tissue evidence="2">Whole animal</tissue>
    </source>
</reference>
<evidence type="ECO:0000313" key="3">
    <source>
        <dbReference type="Proteomes" id="UP000828390"/>
    </source>
</evidence>
<dbReference type="AlphaFoldDB" id="A0A9D4MZK7"/>
<keyword evidence="3" id="KW-1185">Reference proteome</keyword>
<dbReference type="Proteomes" id="UP000828390">
    <property type="component" value="Unassembled WGS sequence"/>
</dbReference>
<comment type="caution">
    <text evidence="2">The sequence shown here is derived from an EMBL/GenBank/DDBJ whole genome shotgun (WGS) entry which is preliminary data.</text>
</comment>
<sequence>MLMANYGVVLYLAAVIPLVFSQICSESQNDDIKKGMGECQRYFSNIRVENPNEIVNACKNIDSGLCCVEKVFSACPQSVLSLIYRRTSNKAYYRAICDNPEDWSRIHTVRCDYNLDNTTCWPAFEASRKSNADPYYNTDHTRYKTGYCKAANEFVTCLENNPLKPTANCPEGLSSLLTGIKVVEYSLSDCGNAQKHPLFTKYGGPINCHSDGSMNPGGASVKRNGRAMWVTVLVYYPDSSWYHSYLSIYDGTIKHLFAVKARYILN</sequence>
<feature type="signal peptide" evidence="1">
    <location>
        <begin position="1"/>
        <end position="21"/>
    </location>
</feature>
<accession>A0A9D4MZK7</accession>
<organism evidence="2 3">
    <name type="scientific">Dreissena polymorpha</name>
    <name type="common">Zebra mussel</name>
    <name type="synonym">Mytilus polymorpha</name>
    <dbReference type="NCBI Taxonomy" id="45954"/>
    <lineage>
        <taxon>Eukaryota</taxon>
        <taxon>Metazoa</taxon>
        <taxon>Spiralia</taxon>
        <taxon>Lophotrochozoa</taxon>
        <taxon>Mollusca</taxon>
        <taxon>Bivalvia</taxon>
        <taxon>Autobranchia</taxon>
        <taxon>Heteroconchia</taxon>
        <taxon>Euheterodonta</taxon>
        <taxon>Imparidentia</taxon>
        <taxon>Neoheterodontei</taxon>
        <taxon>Myida</taxon>
        <taxon>Dreissenoidea</taxon>
        <taxon>Dreissenidae</taxon>
        <taxon>Dreissena</taxon>
    </lineage>
</organism>
<evidence type="ECO:0000256" key="1">
    <source>
        <dbReference type="SAM" id="SignalP"/>
    </source>
</evidence>
<gene>
    <name evidence="2" type="ORF">DPMN_009058</name>
</gene>
<keyword evidence="1" id="KW-0732">Signal</keyword>
<proteinExistence type="predicted"/>
<name>A0A9D4MZK7_DREPO</name>